<dbReference type="AlphaFoldDB" id="A0A811LME0"/>
<dbReference type="InterPro" id="IPR023578">
    <property type="entry name" value="Ras_GEF_dom_sf"/>
</dbReference>
<gene>
    <name evidence="5" type="ORF">BOKJ2_LOCUS12878</name>
</gene>
<dbReference type="GO" id="GO:0005085">
    <property type="term" value="F:guanyl-nucleotide exchange factor activity"/>
    <property type="evidence" value="ECO:0007669"/>
    <property type="project" value="UniProtKB-KW"/>
</dbReference>
<feature type="region of interest" description="Disordered" evidence="3">
    <location>
        <begin position="340"/>
        <end position="365"/>
    </location>
</feature>
<protein>
    <recommendedName>
        <fullName evidence="4">Ras-GEF domain-containing protein</fullName>
    </recommendedName>
</protein>
<dbReference type="Gene3D" id="2.30.29.30">
    <property type="entry name" value="Pleckstrin-homology domain (PH domain)/Phosphotyrosine-binding domain (PTB)"/>
    <property type="match status" value="1"/>
</dbReference>
<accession>A0A811LME0</accession>
<dbReference type="Gene3D" id="1.10.840.10">
    <property type="entry name" value="Ras guanine-nucleotide exchange factors catalytic domain"/>
    <property type="match status" value="1"/>
</dbReference>
<feature type="compositionally biased region" description="Polar residues" evidence="3">
    <location>
        <begin position="340"/>
        <end position="362"/>
    </location>
</feature>
<evidence type="ECO:0000256" key="2">
    <source>
        <dbReference type="PROSITE-ProRule" id="PRU00168"/>
    </source>
</evidence>
<comment type="caution">
    <text evidence="5">The sequence shown here is derived from an EMBL/GenBank/DDBJ whole genome shotgun (WGS) entry which is preliminary data.</text>
</comment>
<dbReference type="PANTHER" id="PTHR23113">
    <property type="entry name" value="GUANINE NUCLEOTIDE EXCHANGE FACTOR"/>
    <property type="match status" value="1"/>
</dbReference>
<dbReference type="Proteomes" id="UP000783686">
    <property type="component" value="Unassembled WGS sequence"/>
</dbReference>
<dbReference type="InterPro" id="IPR001895">
    <property type="entry name" value="RASGEF_cat_dom"/>
</dbReference>
<reference evidence="5" key="1">
    <citation type="submission" date="2020-09" db="EMBL/GenBank/DDBJ databases">
        <authorList>
            <person name="Kikuchi T."/>
        </authorList>
    </citation>
    <scope>NUCLEOTIDE SEQUENCE</scope>
    <source>
        <strain evidence="5">SH1</strain>
    </source>
</reference>
<feature type="domain" description="Ras-GEF" evidence="4">
    <location>
        <begin position="26"/>
        <end position="262"/>
    </location>
</feature>
<sequence>MTPEAQGTSSEHEEGVLPIFNVKAWDAADVAAQITLKDLEVFKKIEVEELTSFGWNTKRKAEEAPNVNELTRRFNTLSSLTCRTILAGESAEKRVQAISYFIRLAKKLYNLSNYHSSYSVVSAMGMQPIFRLDKSWEKLLKTDRSTLDKLNEFFSAKNNFYNIRKQMEITQNPCVPYIGLYLTDLTFYTDKLKRITGQDEENVQENINNMLRKLFSFQDSNYDFNLNPQLGLSLNTFYTKLSDLNRAEQKDLFDQSVRLEPEVKDERRSSLPSQKLIKTSSKTSFVPFFGNKTKKYSVSPSLHSPSATLQRAFRRGHKKADSLDEAKILGVSNGSISEFKTSKSSTMPNSTILHRSPSSPTYPTAVAPWNDVNTSKCTYNQLNNEEDEEGLTMKKKKVNRSGSSVSLMNELFKKLKLGKNENESPIGSARLPRRSTMASEGKNGIRSADNTPNIGRRLFVMNNSMDERLQKKGKGFLGKSLDESDCADQLIEDSPLLFELSEAEIEGVFTRTQLRTKHNKPKLVRNHYNCFLELRNGVLLEFERKLMPLYIEESRNVFQSRPKKIFDLKSGDWAIASPGEDLANPRKPGFEIHSKSGKVYHYGCRNWTMANHWKRILDETVNELGDEKRGSIQSMKFMKQNSKESYVYEDTDIDGLDLEEQRLDEEDEDQCEVTRL</sequence>
<dbReference type="GO" id="GO:0005886">
    <property type="term" value="C:plasma membrane"/>
    <property type="evidence" value="ECO:0007669"/>
    <property type="project" value="TreeGrafter"/>
</dbReference>
<dbReference type="Proteomes" id="UP000614601">
    <property type="component" value="Unassembled WGS sequence"/>
</dbReference>
<feature type="region of interest" description="Disordered" evidence="3">
    <location>
        <begin position="657"/>
        <end position="676"/>
    </location>
</feature>
<dbReference type="EMBL" id="CAJFCW020000006">
    <property type="protein sequence ID" value="CAG9125074.1"/>
    <property type="molecule type" value="Genomic_DNA"/>
</dbReference>
<keyword evidence="6" id="KW-1185">Reference proteome</keyword>
<dbReference type="OrthoDB" id="546434at2759"/>
<dbReference type="SMART" id="SM00147">
    <property type="entry name" value="RasGEF"/>
    <property type="match status" value="1"/>
</dbReference>
<dbReference type="Pfam" id="PF00617">
    <property type="entry name" value="RasGEF"/>
    <property type="match status" value="1"/>
</dbReference>
<dbReference type="InterPro" id="IPR011993">
    <property type="entry name" value="PH-like_dom_sf"/>
</dbReference>
<evidence type="ECO:0000313" key="6">
    <source>
        <dbReference type="Proteomes" id="UP000614601"/>
    </source>
</evidence>
<evidence type="ECO:0000313" key="5">
    <source>
        <dbReference type="EMBL" id="CAD5228819.1"/>
    </source>
</evidence>
<organism evidence="5 6">
    <name type="scientific">Bursaphelenchus okinawaensis</name>
    <dbReference type="NCBI Taxonomy" id="465554"/>
    <lineage>
        <taxon>Eukaryota</taxon>
        <taxon>Metazoa</taxon>
        <taxon>Ecdysozoa</taxon>
        <taxon>Nematoda</taxon>
        <taxon>Chromadorea</taxon>
        <taxon>Rhabditida</taxon>
        <taxon>Tylenchina</taxon>
        <taxon>Tylenchomorpha</taxon>
        <taxon>Aphelenchoidea</taxon>
        <taxon>Aphelenchoididae</taxon>
        <taxon>Bursaphelenchus</taxon>
    </lineage>
</organism>
<proteinExistence type="predicted"/>
<dbReference type="InterPro" id="IPR008937">
    <property type="entry name" value="Ras-like_GEF"/>
</dbReference>
<dbReference type="InterPro" id="IPR036964">
    <property type="entry name" value="RASGEF_cat_dom_sf"/>
</dbReference>
<dbReference type="GO" id="GO:0007265">
    <property type="term" value="P:Ras protein signal transduction"/>
    <property type="evidence" value="ECO:0007669"/>
    <property type="project" value="TreeGrafter"/>
</dbReference>
<evidence type="ECO:0000259" key="4">
    <source>
        <dbReference type="PROSITE" id="PS50009"/>
    </source>
</evidence>
<dbReference type="PANTHER" id="PTHR23113:SF368">
    <property type="entry name" value="CELL DIVISION CONTROL PROTEIN 25"/>
    <property type="match status" value="1"/>
</dbReference>
<evidence type="ECO:0000256" key="3">
    <source>
        <dbReference type="SAM" id="MobiDB-lite"/>
    </source>
</evidence>
<dbReference type="PROSITE" id="PS50009">
    <property type="entry name" value="RASGEF_CAT"/>
    <property type="match status" value="1"/>
</dbReference>
<dbReference type="EMBL" id="CAJFDH010000006">
    <property type="protein sequence ID" value="CAD5228819.1"/>
    <property type="molecule type" value="Genomic_DNA"/>
</dbReference>
<evidence type="ECO:0000256" key="1">
    <source>
        <dbReference type="ARBA" id="ARBA00022658"/>
    </source>
</evidence>
<name>A0A811LME0_9BILA</name>
<keyword evidence="1 2" id="KW-0344">Guanine-nucleotide releasing factor</keyword>
<dbReference type="SUPFAM" id="SSF48366">
    <property type="entry name" value="Ras GEF"/>
    <property type="match status" value="1"/>
</dbReference>